<gene>
    <name evidence="2" type="ORF">S01H1_83934</name>
</gene>
<dbReference type="Pfam" id="PF00549">
    <property type="entry name" value="Ligase_CoA"/>
    <property type="match status" value="1"/>
</dbReference>
<dbReference type="GO" id="GO:0004775">
    <property type="term" value="F:succinate-CoA ligase (ADP-forming) activity"/>
    <property type="evidence" value="ECO:0007669"/>
    <property type="project" value="TreeGrafter"/>
</dbReference>
<reference evidence="2" key="1">
    <citation type="journal article" date="2014" name="Front. Microbiol.">
        <title>High frequency of phylogenetically diverse reductive dehalogenase-homologous genes in deep subseafloor sedimentary metagenomes.</title>
        <authorList>
            <person name="Kawai M."/>
            <person name="Futagami T."/>
            <person name="Toyoda A."/>
            <person name="Takaki Y."/>
            <person name="Nishi S."/>
            <person name="Hori S."/>
            <person name="Arai W."/>
            <person name="Tsubouchi T."/>
            <person name="Morono Y."/>
            <person name="Uchiyama I."/>
            <person name="Ito T."/>
            <person name="Fujiyama A."/>
            <person name="Inagaki F."/>
            <person name="Takami H."/>
        </authorList>
    </citation>
    <scope>NUCLEOTIDE SEQUENCE</scope>
    <source>
        <strain evidence="2">Expedition CK06-06</strain>
    </source>
</reference>
<dbReference type="InterPro" id="IPR017440">
    <property type="entry name" value="Cit_synth/succinyl-CoA_lig_AS"/>
</dbReference>
<accession>X0YKZ2</accession>
<evidence type="ECO:0000313" key="2">
    <source>
        <dbReference type="EMBL" id="GAG49218.1"/>
    </source>
</evidence>
<dbReference type="GO" id="GO:0006099">
    <property type="term" value="P:tricarboxylic acid cycle"/>
    <property type="evidence" value="ECO:0007669"/>
    <property type="project" value="TreeGrafter"/>
</dbReference>
<dbReference type="PROSITE" id="PS00399">
    <property type="entry name" value="SUCCINYL_COA_LIG_2"/>
    <property type="match status" value="1"/>
</dbReference>
<dbReference type="GO" id="GO:0009361">
    <property type="term" value="C:succinate-CoA ligase complex (ADP-forming)"/>
    <property type="evidence" value="ECO:0007669"/>
    <property type="project" value="TreeGrafter"/>
</dbReference>
<dbReference type="SUPFAM" id="SSF52210">
    <property type="entry name" value="Succinyl-CoA synthetase domains"/>
    <property type="match status" value="1"/>
</dbReference>
<feature type="domain" description="ATP-citrate synthase/succinyl-CoA ligase C-terminal" evidence="1">
    <location>
        <begin position="2"/>
        <end position="77"/>
    </location>
</feature>
<dbReference type="AlphaFoldDB" id="X0YKZ2"/>
<protein>
    <recommendedName>
        <fullName evidence="1">ATP-citrate synthase/succinyl-CoA ligase C-terminal domain-containing protein</fullName>
    </recommendedName>
</protein>
<proteinExistence type="predicted"/>
<dbReference type="GO" id="GO:0004776">
    <property type="term" value="F:succinate-CoA ligase (GDP-forming) activity"/>
    <property type="evidence" value="ECO:0007669"/>
    <property type="project" value="TreeGrafter"/>
</dbReference>
<dbReference type="EMBL" id="BARS01057176">
    <property type="protein sequence ID" value="GAG49218.1"/>
    <property type="molecule type" value="Genomic_DNA"/>
</dbReference>
<comment type="caution">
    <text evidence="2">The sequence shown here is derived from an EMBL/GenBank/DDBJ whole genome shotgun (WGS) entry which is preliminary data.</text>
</comment>
<organism evidence="2">
    <name type="scientific">marine sediment metagenome</name>
    <dbReference type="NCBI Taxonomy" id="412755"/>
    <lineage>
        <taxon>unclassified sequences</taxon>
        <taxon>metagenomes</taxon>
        <taxon>ecological metagenomes</taxon>
    </lineage>
</organism>
<dbReference type="PANTHER" id="PTHR11117:SF2">
    <property type="entry name" value="SUCCINATE--COA LIGASE [ADP_GDP-FORMING] SUBUNIT ALPHA, MITOCHONDRIAL"/>
    <property type="match status" value="1"/>
</dbReference>
<dbReference type="PANTHER" id="PTHR11117">
    <property type="entry name" value="SUCCINYL-COA LIGASE SUBUNIT ALPHA"/>
    <property type="match status" value="1"/>
</dbReference>
<dbReference type="InterPro" id="IPR005811">
    <property type="entry name" value="SUCC_ACL_C"/>
</dbReference>
<feature type="non-terminal residue" evidence="2">
    <location>
        <position position="1"/>
    </location>
</feature>
<evidence type="ECO:0000259" key="1">
    <source>
        <dbReference type="Pfam" id="PF00549"/>
    </source>
</evidence>
<sequence>FEKDPETEVIVLLGEVGGRQEHDAARFISQYMNKPVIALIVGRTAPEGAQMGHAGAIIEGEEGTAASKIAALEKAGAMIAKSSLDIPGLIKKIGE</sequence>
<dbReference type="Gene3D" id="3.40.50.261">
    <property type="entry name" value="Succinyl-CoA synthetase domains"/>
    <property type="match status" value="1"/>
</dbReference>
<dbReference type="PRINTS" id="PR01798">
    <property type="entry name" value="SCOASYNTHASE"/>
</dbReference>
<dbReference type="InterPro" id="IPR016102">
    <property type="entry name" value="Succinyl-CoA_synth-like"/>
</dbReference>
<name>X0YKZ2_9ZZZZ</name>